<dbReference type="AlphaFoldDB" id="A0A5M5WRA9"/>
<name>A0A5M5WRA9_BACFG</name>
<sequence length="72" mass="8500">MQAILGYMMKTALIRLTSGRFRDIYLSKESMMLFFLTAKKSKIMISYFVMSCQNEKRSIKAKLFHFFSINTI</sequence>
<proteinExistence type="predicted"/>
<accession>A0A5M5WRA9</accession>
<dbReference type="Proteomes" id="UP000429838">
    <property type="component" value="Unassembled WGS sequence"/>
</dbReference>
<dbReference type="EMBL" id="VWAQ01000026">
    <property type="protein sequence ID" value="KAA5204292.1"/>
    <property type="molecule type" value="Genomic_DNA"/>
</dbReference>
<organism evidence="1 2">
    <name type="scientific">Bacteroides fragilis</name>
    <dbReference type="NCBI Taxonomy" id="817"/>
    <lineage>
        <taxon>Bacteria</taxon>
        <taxon>Pseudomonadati</taxon>
        <taxon>Bacteroidota</taxon>
        <taxon>Bacteroidia</taxon>
        <taxon>Bacteroidales</taxon>
        <taxon>Bacteroidaceae</taxon>
        <taxon>Bacteroides</taxon>
    </lineage>
</organism>
<protein>
    <submittedName>
        <fullName evidence="1">Uncharacterized protein</fullName>
    </submittedName>
</protein>
<gene>
    <name evidence="1" type="ORF">F2Z25_22035</name>
</gene>
<comment type="caution">
    <text evidence="1">The sequence shown here is derived from an EMBL/GenBank/DDBJ whole genome shotgun (WGS) entry which is preliminary data.</text>
</comment>
<evidence type="ECO:0000313" key="1">
    <source>
        <dbReference type="EMBL" id="KAA5204292.1"/>
    </source>
</evidence>
<reference evidence="1 2" key="1">
    <citation type="journal article" date="2019" name="Nat. Med.">
        <title>A library of human gut bacterial isolates paired with longitudinal multiomics data enables mechanistic microbiome research.</title>
        <authorList>
            <person name="Poyet M."/>
            <person name="Groussin M."/>
            <person name="Gibbons S.M."/>
            <person name="Avila-Pacheco J."/>
            <person name="Jiang X."/>
            <person name="Kearney S.M."/>
            <person name="Perrotta A.R."/>
            <person name="Berdy B."/>
            <person name="Zhao S."/>
            <person name="Lieberman T.D."/>
            <person name="Swanson P.K."/>
            <person name="Smith M."/>
            <person name="Roesemann S."/>
            <person name="Alexander J.E."/>
            <person name="Rich S.A."/>
            <person name="Livny J."/>
            <person name="Vlamakis H."/>
            <person name="Clish C."/>
            <person name="Bullock K."/>
            <person name="Deik A."/>
            <person name="Scott J."/>
            <person name="Pierce K.A."/>
            <person name="Xavier R.J."/>
            <person name="Alm E.J."/>
        </authorList>
    </citation>
    <scope>NUCLEOTIDE SEQUENCE [LARGE SCALE GENOMIC DNA]</scope>
    <source>
        <strain evidence="1 2">BIOML-A1</strain>
    </source>
</reference>
<evidence type="ECO:0000313" key="2">
    <source>
        <dbReference type="Proteomes" id="UP000429838"/>
    </source>
</evidence>